<accession>A0A1H6DNG5</accession>
<dbReference type="InterPro" id="IPR002539">
    <property type="entry name" value="MaoC-like_dom"/>
</dbReference>
<dbReference type="AlphaFoldDB" id="A0A1H6DNG5"/>
<evidence type="ECO:0000256" key="1">
    <source>
        <dbReference type="ARBA" id="ARBA00005254"/>
    </source>
</evidence>
<sequence length="286" mass="30428">MLDRTSVGARSAPYTRAWTSDDALLYALALGAGSDQLDLVTENSEGVTQRMLPTYAALLAGGTKPLRDRLGSWPAHATVHGAQRVTLPGPLPVDGEVEVVSTVARITDKGSGALLEIEATGTDHATGAAVFSALTSLFLRGQGWGEPERSTETDPVPDREPDLVVETPTNPNQALLYRLCGDRNPLHSDPTFAKRAGFEQPILHGLCTWGITARVLLQELGAAGQADPLGRVASYSGRFRTPVIPGDRLTVRAWQTGQGTWAHTTSVGERTVVDRGELVLHPQVAG</sequence>
<evidence type="ECO:0000313" key="5">
    <source>
        <dbReference type="Proteomes" id="UP000236723"/>
    </source>
</evidence>
<feature type="domain" description="MaoC-like" evidence="2">
    <location>
        <begin position="156"/>
        <end position="272"/>
    </location>
</feature>
<dbReference type="GO" id="GO:0006635">
    <property type="term" value="P:fatty acid beta-oxidation"/>
    <property type="evidence" value="ECO:0007669"/>
    <property type="project" value="TreeGrafter"/>
</dbReference>
<name>A0A1H6DNG5_9ACTN</name>
<dbReference type="Gene3D" id="3.10.129.10">
    <property type="entry name" value="Hotdog Thioesterase"/>
    <property type="match status" value="2"/>
</dbReference>
<protein>
    <submittedName>
        <fullName evidence="4">Acyl dehydratase</fullName>
    </submittedName>
</protein>
<dbReference type="CDD" id="cd03448">
    <property type="entry name" value="HDE_HSD"/>
    <property type="match status" value="1"/>
</dbReference>
<dbReference type="InterPro" id="IPR029069">
    <property type="entry name" value="HotDog_dom_sf"/>
</dbReference>
<dbReference type="InterPro" id="IPR054357">
    <property type="entry name" value="MFE-2_N"/>
</dbReference>
<dbReference type="SUPFAM" id="SSF54637">
    <property type="entry name" value="Thioesterase/thiol ester dehydrase-isomerase"/>
    <property type="match status" value="2"/>
</dbReference>
<organism evidence="4 5">
    <name type="scientific">Thermomonospora echinospora</name>
    <dbReference type="NCBI Taxonomy" id="1992"/>
    <lineage>
        <taxon>Bacteria</taxon>
        <taxon>Bacillati</taxon>
        <taxon>Actinomycetota</taxon>
        <taxon>Actinomycetes</taxon>
        <taxon>Streptosporangiales</taxon>
        <taxon>Thermomonosporaceae</taxon>
        <taxon>Thermomonospora</taxon>
    </lineage>
</organism>
<proteinExistence type="inferred from homology"/>
<reference evidence="5" key="1">
    <citation type="submission" date="2016-10" db="EMBL/GenBank/DDBJ databases">
        <authorList>
            <person name="Varghese N."/>
            <person name="Submissions S."/>
        </authorList>
    </citation>
    <scope>NUCLEOTIDE SEQUENCE [LARGE SCALE GENOMIC DNA]</scope>
    <source>
        <strain evidence="5">DSM 43163</strain>
    </source>
</reference>
<feature type="domain" description="Peroxisomal multifunctional enzyme type 2-like N-terminal" evidence="3">
    <location>
        <begin position="18"/>
        <end position="141"/>
    </location>
</feature>
<dbReference type="GO" id="GO:0003857">
    <property type="term" value="F:(3S)-3-hydroxyacyl-CoA dehydrogenase (NAD+) activity"/>
    <property type="evidence" value="ECO:0007669"/>
    <property type="project" value="TreeGrafter"/>
</dbReference>
<dbReference type="PANTHER" id="PTHR13078">
    <property type="entry name" value="PEROXISOMAL MULTIFUNCTIONAL ENZYME TYPE 2-RELATED"/>
    <property type="match status" value="1"/>
</dbReference>
<evidence type="ECO:0000259" key="3">
    <source>
        <dbReference type="Pfam" id="PF22622"/>
    </source>
</evidence>
<evidence type="ECO:0000259" key="2">
    <source>
        <dbReference type="Pfam" id="PF01575"/>
    </source>
</evidence>
<comment type="similarity">
    <text evidence="1">Belongs to the enoyl-CoA hydratase/isomerase family.</text>
</comment>
<dbReference type="GO" id="GO:0044594">
    <property type="term" value="F:17-beta-hydroxysteroid dehydrogenase (NAD+) activity"/>
    <property type="evidence" value="ECO:0007669"/>
    <property type="project" value="TreeGrafter"/>
</dbReference>
<dbReference type="Proteomes" id="UP000236723">
    <property type="component" value="Unassembled WGS sequence"/>
</dbReference>
<dbReference type="EMBL" id="FNVO01000019">
    <property type="protein sequence ID" value="SEG86236.1"/>
    <property type="molecule type" value="Genomic_DNA"/>
</dbReference>
<keyword evidence="5" id="KW-1185">Reference proteome</keyword>
<dbReference type="RefSeq" id="WP_103942776.1">
    <property type="nucleotide sequence ID" value="NZ_FNVO01000019.1"/>
</dbReference>
<dbReference type="OrthoDB" id="5522043at2"/>
<dbReference type="PANTHER" id="PTHR13078:SF56">
    <property type="entry name" value="PEROXISOMAL MULTIFUNCTIONAL ENZYME TYPE 2"/>
    <property type="match status" value="1"/>
</dbReference>
<dbReference type="Pfam" id="PF01575">
    <property type="entry name" value="MaoC_dehydratas"/>
    <property type="match status" value="1"/>
</dbReference>
<dbReference type="Pfam" id="PF22622">
    <property type="entry name" value="MFE-2_hydrat-2_N"/>
    <property type="match status" value="1"/>
</dbReference>
<dbReference type="GO" id="GO:0004300">
    <property type="term" value="F:enoyl-CoA hydratase activity"/>
    <property type="evidence" value="ECO:0007669"/>
    <property type="project" value="TreeGrafter"/>
</dbReference>
<gene>
    <name evidence="4" type="ORF">SAMN04489712_11930</name>
</gene>
<evidence type="ECO:0000313" key="4">
    <source>
        <dbReference type="EMBL" id="SEG86236.1"/>
    </source>
</evidence>